<keyword evidence="3" id="KW-1185">Reference proteome</keyword>
<feature type="region of interest" description="Disordered" evidence="1">
    <location>
        <begin position="1"/>
        <end position="75"/>
    </location>
</feature>
<reference evidence="2 3" key="1">
    <citation type="journal article" date="2018" name="Nat. Ecol. Evol.">
        <title>Shark genomes provide insights into elasmobranch evolution and the origin of vertebrates.</title>
        <authorList>
            <person name="Hara Y"/>
            <person name="Yamaguchi K"/>
            <person name="Onimaru K"/>
            <person name="Kadota M"/>
            <person name="Koyanagi M"/>
            <person name="Keeley SD"/>
            <person name="Tatsumi K"/>
            <person name="Tanaka K"/>
            <person name="Motone F"/>
            <person name="Kageyama Y"/>
            <person name="Nozu R"/>
            <person name="Adachi N"/>
            <person name="Nishimura O"/>
            <person name="Nakagawa R"/>
            <person name="Tanegashima C"/>
            <person name="Kiyatake I"/>
            <person name="Matsumoto R"/>
            <person name="Murakumo K"/>
            <person name="Nishida K"/>
            <person name="Terakita A"/>
            <person name="Kuratani S"/>
            <person name="Sato K"/>
            <person name="Hyodo S Kuraku.S."/>
        </authorList>
    </citation>
    <scope>NUCLEOTIDE SEQUENCE [LARGE SCALE GENOMIC DNA]</scope>
</reference>
<dbReference type="OrthoDB" id="8885466at2759"/>
<dbReference type="AlphaFoldDB" id="A0A401SED9"/>
<feature type="compositionally biased region" description="Basic and acidic residues" evidence="1">
    <location>
        <begin position="1"/>
        <end position="12"/>
    </location>
</feature>
<proteinExistence type="predicted"/>
<name>A0A401SED9_CHIPU</name>
<organism evidence="2 3">
    <name type="scientific">Chiloscyllium punctatum</name>
    <name type="common">Brownbanded bambooshark</name>
    <name type="synonym">Hemiscyllium punctatum</name>
    <dbReference type="NCBI Taxonomy" id="137246"/>
    <lineage>
        <taxon>Eukaryota</taxon>
        <taxon>Metazoa</taxon>
        <taxon>Chordata</taxon>
        <taxon>Craniata</taxon>
        <taxon>Vertebrata</taxon>
        <taxon>Chondrichthyes</taxon>
        <taxon>Elasmobranchii</taxon>
        <taxon>Galeomorphii</taxon>
        <taxon>Galeoidea</taxon>
        <taxon>Orectolobiformes</taxon>
        <taxon>Hemiscylliidae</taxon>
        <taxon>Chiloscyllium</taxon>
    </lineage>
</organism>
<evidence type="ECO:0000256" key="1">
    <source>
        <dbReference type="SAM" id="MobiDB-lite"/>
    </source>
</evidence>
<gene>
    <name evidence="2" type="ORF">chiPu_0007182</name>
</gene>
<dbReference type="STRING" id="137246.A0A401SED9"/>
<sequence>MHKMAEGRKESGLDGSELLEEPEPVGDSRKAWDTTEEDLETVGAAVASGKGRRRRSAVSAAGDRFSPGESTSLGTTGDVEACLIEAAKATPRRSSIIKVCHLVSRDVMSMHLPT</sequence>
<dbReference type="Proteomes" id="UP000287033">
    <property type="component" value="Unassembled WGS sequence"/>
</dbReference>
<comment type="caution">
    <text evidence="2">The sequence shown here is derived from an EMBL/GenBank/DDBJ whole genome shotgun (WGS) entry which is preliminary data.</text>
</comment>
<evidence type="ECO:0000313" key="3">
    <source>
        <dbReference type="Proteomes" id="UP000287033"/>
    </source>
</evidence>
<accession>A0A401SED9</accession>
<dbReference type="OMA" id="SHHMRIN"/>
<dbReference type="EMBL" id="BEZZ01000217">
    <property type="protein sequence ID" value="GCC28748.1"/>
    <property type="molecule type" value="Genomic_DNA"/>
</dbReference>
<protein>
    <submittedName>
        <fullName evidence="2">Uncharacterized protein</fullName>
    </submittedName>
</protein>
<evidence type="ECO:0000313" key="2">
    <source>
        <dbReference type="EMBL" id="GCC28748.1"/>
    </source>
</evidence>